<dbReference type="PANTHER" id="PTHR36324">
    <property type="entry name" value="OS09G0460100 PROTEIN"/>
    <property type="match status" value="1"/>
</dbReference>
<organism evidence="1 2">
    <name type="scientific">Centaurea solstitialis</name>
    <name type="common">yellow star-thistle</name>
    <dbReference type="NCBI Taxonomy" id="347529"/>
    <lineage>
        <taxon>Eukaryota</taxon>
        <taxon>Viridiplantae</taxon>
        <taxon>Streptophyta</taxon>
        <taxon>Embryophyta</taxon>
        <taxon>Tracheophyta</taxon>
        <taxon>Spermatophyta</taxon>
        <taxon>Magnoliopsida</taxon>
        <taxon>eudicotyledons</taxon>
        <taxon>Gunneridae</taxon>
        <taxon>Pentapetalae</taxon>
        <taxon>asterids</taxon>
        <taxon>campanulids</taxon>
        <taxon>Asterales</taxon>
        <taxon>Asteraceae</taxon>
        <taxon>Carduoideae</taxon>
        <taxon>Cardueae</taxon>
        <taxon>Centaureinae</taxon>
        <taxon>Centaurea</taxon>
    </lineage>
</organism>
<evidence type="ECO:0000313" key="2">
    <source>
        <dbReference type="Proteomes" id="UP001172457"/>
    </source>
</evidence>
<protein>
    <submittedName>
        <fullName evidence="1">Uncharacterized protein</fullName>
    </submittedName>
</protein>
<evidence type="ECO:0000313" key="1">
    <source>
        <dbReference type="EMBL" id="KAJ9567501.1"/>
    </source>
</evidence>
<dbReference type="Proteomes" id="UP001172457">
    <property type="component" value="Chromosome 1"/>
</dbReference>
<reference evidence="1" key="1">
    <citation type="submission" date="2023-03" db="EMBL/GenBank/DDBJ databases">
        <title>Chromosome-scale reference genome and RAD-based genetic map of yellow starthistle (Centaurea solstitialis) reveal putative structural variation and QTLs associated with invader traits.</title>
        <authorList>
            <person name="Reatini B."/>
            <person name="Cang F.A."/>
            <person name="Jiang Q."/>
            <person name="Mckibben M.T.W."/>
            <person name="Barker M.S."/>
            <person name="Rieseberg L.H."/>
            <person name="Dlugosch K.M."/>
        </authorList>
    </citation>
    <scope>NUCLEOTIDE SEQUENCE</scope>
    <source>
        <strain evidence="1">CAN-66</strain>
        <tissue evidence="1">Leaf</tissue>
    </source>
</reference>
<comment type="caution">
    <text evidence="1">The sequence shown here is derived from an EMBL/GenBank/DDBJ whole genome shotgun (WGS) entry which is preliminary data.</text>
</comment>
<proteinExistence type="predicted"/>
<dbReference type="EMBL" id="JARYMX010000001">
    <property type="protein sequence ID" value="KAJ9567501.1"/>
    <property type="molecule type" value="Genomic_DNA"/>
</dbReference>
<gene>
    <name evidence="1" type="ORF">OSB04_003467</name>
</gene>
<dbReference type="AlphaFoldDB" id="A0AA38WVQ5"/>
<name>A0AA38WVQ5_9ASTR</name>
<dbReference type="PANTHER" id="PTHR36324:SF1">
    <property type="entry name" value="OS09G0460100 PROTEIN"/>
    <property type="match status" value="1"/>
</dbReference>
<sequence>MGYEEPPNPSKKCNFLKDALATCHTFCRKISFQTQDDDDDDDDVSDYDDEQEVMLDPHGIFGGKIGASAQSPTPSFTSYPLSLPFSTSYPCKSIKWSGKTDPLTDLHGYEVFVSAVLSRYMEAKSKRKVGLSADSFIWGFSSPTELLPTKKETQSDVEDVDEFYSSCSHLSRCSSATTAEAFMSVRTNLSRCSSTGSFEFPILTRRRSIIRELCHCEGWPFGLCRKALLVPPLPKSPSESWMWRKPTRIIRIP</sequence>
<keyword evidence="2" id="KW-1185">Reference proteome</keyword>
<accession>A0AA38WVQ5</accession>